<evidence type="ECO:0000313" key="14">
    <source>
        <dbReference type="Proteomes" id="UP000233783"/>
    </source>
</evidence>
<evidence type="ECO:0000256" key="4">
    <source>
        <dbReference type="ARBA" id="ARBA00022722"/>
    </source>
</evidence>
<evidence type="ECO:0000256" key="10">
    <source>
        <dbReference type="ARBA" id="ARBA00023125"/>
    </source>
</evidence>
<evidence type="ECO:0000256" key="5">
    <source>
        <dbReference type="ARBA" id="ARBA00022741"/>
    </source>
</evidence>
<evidence type="ECO:0000313" key="13">
    <source>
        <dbReference type="EMBL" id="PKU95971.1"/>
    </source>
</evidence>
<dbReference type="InterPro" id="IPR014001">
    <property type="entry name" value="Helicase_ATP-bd"/>
</dbReference>
<dbReference type="EC" id="3.1.21.3" evidence="11"/>
<proteinExistence type="inferred from homology"/>
<comment type="function">
    <text evidence="11">Subunit R is required for both nuclease and ATPase activities, but not for modification.</text>
</comment>
<comment type="catalytic activity">
    <reaction evidence="1 11">
        <text>Endonucleolytic cleavage of DNA to give random double-stranded fragments with terminal 5'-phosphates, ATP is simultaneously hydrolyzed.</text>
        <dbReference type="EC" id="3.1.21.3"/>
    </reaction>
</comment>
<evidence type="ECO:0000256" key="7">
    <source>
        <dbReference type="ARBA" id="ARBA00022759"/>
    </source>
</evidence>
<comment type="caution">
    <text evidence="13">The sequence shown here is derived from an EMBL/GenBank/DDBJ whole genome shotgun (WGS) entry which is preliminary data.</text>
</comment>
<dbReference type="PANTHER" id="PTHR30195:SF16">
    <property type="entry name" value="TYPE I RESTRICTION ENZYME ENDONUCLEASE SUBUNIT"/>
    <property type="match status" value="1"/>
</dbReference>
<dbReference type="SUPFAM" id="SSF52540">
    <property type="entry name" value="P-loop containing nucleoside triphosphate hydrolases"/>
    <property type="match status" value="1"/>
</dbReference>
<dbReference type="NCBIfam" id="TIGR00348">
    <property type="entry name" value="hsdR"/>
    <property type="match status" value="1"/>
</dbReference>
<evidence type="ECO:0000256" key="8">
    <source>
        <dbReference type="ARBA" id="ARBA00022801"/>
    </source>
</evidence>
<keyword evidence="5 11" id="KW-0547">Nucleotide-binding</keyword>
<keyword evidence="4" id="KW-0540">Nuclease</keyword>
<dbReference type="InterPro" id="IPR022625">
    <property type="entry name" value="TypeI_RM_Rsu_C"/>
</dbReference>
<keyword evidence="9 11" id="KW-0067">ATP-binding</keyword>
<dbReference type="InterPro" id="IPR004473">
    <property type="entry name" value="Restrct_endonuc_typeI_HsdR"/>
</dbReference>
<evidence type="ECO:0000256" key="2">
    <source>
        <dbReference type="ARBA" id="ARBA00008598"/>
    </source>
</evidence>
<dbReference type="AlphaFoldDB" id="A0A2N3QUZ5"/>
<organism evidence="13 14">
    <name type="scientific">Bifidobacterium pseudolongum subsp. globosum</name>
    <dbReference type="NCBI Taxonomy" id="1690"/>
    <lineage>
        <taxon>Bacteria</taxon>
        <taxon>Bacillati</taxon>
        <taxon>Actinomycetota</taxon>
        <taxon>Actinomycetes</taxon>
        <taxon>Bifidobacteriales</taxon>
        <taxon>Bifidobacteriaceae</taxon>
        <taxon>Bifidobacterium</taxon>
    </lineage>
</organism>
<dbReference type="SMART" id="SM00487">
    <property type="entry name" value="DEXDc"/>
    <property type="match status" value="1"/>
</dbReference>
<dbReference type="EMBL" id="PCHB01000011">
    <property type="protein sequence ID" value="PKU95971.1"/>
    <property type="molecule type" value="Genomic_DNA"/>
</dbReference>
<reference evidence="13 14" key="1">
    <citation type="submission" date="2017-10" db="EMBL/GenBank/DDBJ databases">
        <title>Bifidobacterium genomics.</title>
        <authorList>
            <person name="Lugli G.A."/>
            <person name="Milani C."/>
            <person name="Mancabelli L."/>
        </authorList>
    </citation>
    <scope>NUCLEOTIDE SEQUENCE [LARGE SCALE GENOMIC DNA]</scope>
    <source>
        <strain evidence="13 14">1744B</strain>
    </source>
</reference>
<dbReference type="InterPro" id="IPR051268">
    <property type="entry name" value="Type-I_R_enzyme_R_subunit"/>
</dbReference>
<dbReference type="GO" id="GO:0005524">
    <property type="term" value="F:ATP binding"/>
    <property type="evidence" value="ECO:0007669"/>
    <property type="project" value="UniProtKB-KW"/>
</dbReference>
<dbReference type="GO" id="GO:0009307">
    <property type="term" value="P:DNA restriction-modification system"/>
    <property type="evidence" value="ECO:0007669"/>
    <property type="project" value="UniProtKB-KW"/>
</dbReference>
<protein>
    <recommendedName>
        <fullName evidence="11">Type I restriction enzyme endonuclease subunit</fullName>
        <shortName evidence="11">R protein</shortName>
        <ecNumber evidence="11">3.1.21.3</ecNumber>
    </recommendedName>
</protein>
<comment type="similarity">
    <text evidence="2 11">Belongs to the HsdR family.</text>
</comment>
<dbReference type="Gene3D" id="3.90.1570.50">
    <property type="match status" value="1"/>
</dbReference>
<keyword evidence="8 11" id="KW-0378">Hydrolase</keyword>
<dbReference type="Gene3D" id="3.40.50.300">
    <property type="entry name" value="P-loop containing nucleotide triphosphate hydrolases"/>
    <property type="match status" value="2"/>
</dbReference>
<sequence length="1048" mass="120003">MLNEAEFESELIRYLETVGNTKQWEYRPDIKTTEQLWQNFREILERNNQEALRGHPLTDGEFAQVQREICDLKTPYDAGRFLYGFNGRSTVSVMRDEAHDTEAQSMILTIFKQDEVGAGNTTYQIVNQIRREHVQAGMQNRRFDTTLLINGLPIIHIEEKADRHDAYEGLNQIHQYIDEGLFGDIYSTTQILIGMTPHDTRYMANTDARSFNTDFAFHWQTESENKTVWEWKAFCDKMLSIPMVHYMATKYMILDGARDHKQLMVMRPYQVYATRRVIERLRAHEFGIDPLEVGYVWHTTGSGKTVSSFKTAWLASRLPNVDKVVFLVDRRALTSQTYDNYAAYDPDTDDDNNGGVISDTRNTGDLRRRLRSFRTENNIIVTSIQKMGRLAKKMDSAIDDRNVVFIVDEAHRSTNGELLPLIKQRFPRSAWVGYTGTPVFDKDLTHKAFGDLIHAYTIREAIADKNVLGFQVDFEHTLSEDEIKEKLLPDLLRIKNPTLTDPEIEMRIASMTGEEVDSLVDSGIYDCNEQHVQAVVEDVISHWNSRSVNGKYSAIFTTHVGAGKPSAPMALMYFDAFQRANAKLIEQGKQPLNIAVTFSMDTSNSDIQFSKNAGLKEAIRIYNAAFGTQFGADTVEEYFNDVTDRLSGKAEGPKLDVVIVIDQLLTGFDSKIVNTLYVDRVLSGANLIQAYSRTNRVYDMQTKPFGHIVNYRWPLMSKRLMDAALKVYANPDSALVQGTLDGENQNEEDLGLDGVLTIPFSERVEQTCKIVDTLRDLTDDFTQIPPSEAQQEHAAELLHDYNNEIAALKQYTDYDPSHPERLLSQLRLSDDNHEWLLTSLRYGLQRIAVDYADSYIDTSDLNFEAEHVADVKVNYDYIEELLAKLLNQVHDHEPEADKTFDDLQHAIDRLPDRHHAEQIMRTAQDAMDGNLDAQHYPVEPSDVGGIVRTHMENSRRHAVLKFREDWGLVDIITATKLINTMLDRHVIGKDDLDMDESLSTLLNAAVKDRFYQTDAKKPDVRKLSPIRYKRELRQALREFADQVIADYS</sequence>
<keyword evidence="7" id="KW-0255">Endonuclease</keyword>
<dbReference type="Proteomes" id="UP000233783">
    <property type="component" value="Unassembled WGS sequence"/>
</dbReference>
<keyword evidence="10 11" id="KW-0238">DNA-binding</keyword>
<evidence type="ECO:0000256" key="1">
    <source>
        <dbReference type="ARBA" id="ARBA00000851"/>
    </source>
</evidence>
<dbReference type="GO" id="GO:0003677">
    <property type="term" value="F:DNA binding"/>
    <property type="evidence" value="ECO:0007669"/>
    <property type="project" value="UniProtKB-KW"/>
</dbReference>
<dbReference type="CDD" id="cd18800">
    <property type="entry name" value="SF2_C_EcoR124I-like"/>
    <property type="match status" value="1"/>
</dbReference>
<dbReference type="CDD" id="cd22332">
    <property type="entry name" value="HsdR_N"/>
    <property type="match status" value="1"/>
</dbReference>
<accession>A0A2N3QUZ5</accession>
<keyword evidence="13" id="KW-0347">Helicase</keyword>
<dbReference type="GO" id="GO:0004386">
    <property type="term" value="F:helicase activity"/>
    <property type="evidence" value="ECO:0007669"/>
    <property type="project" value="UniProtKB-KW"/>
</dbReference>
<dbReference type="PROSITE" id="PS51192">
    <property type="entry name" value="HELICASE_ATP_BIND_1"/>
    <property type="match status" value="1"/>
</dbReference>
<evidence type="ECO:0000256" key="11">
    <source>
        <dbReference type="RuleBase" id="RU364115"/>
    </source>
</evidence>
<dbReference type="InterPro" id="IPR040980">
    <property type="entry name" value="SWI2_SNF2"/>
</dbReference>
<gene>
    <name evidence="13" type="ORF">CQR56_1097</name>
</gene>
<evidence type="ECO:0000256" key="3">
    <source>
        <dbReference type="ARBA" id="ARBA00011296"/>
    </source>
</evidence>
<dbReference type="Pfam" id="PF22679">
    <property type="entry name" value="T1R_D3-like"/>
    <property type="match status" value="1"/>
</dbReference>
<keyword evidence="6 11" id="KW-0680">Restriction system</keyword>
<dbReference type="GO" id="GO:0009035">
    <property type="term" value="F:type I site-specific deoxyribonuclease activity"/>
    <property type="evidence" value="ECO:0007669"/>
    <property type="project" value="UniProtKB-EC"/>
</dbReference>
<evidence type="ECO:0000259" key="12">
    <source>
        <dbReference type="PROSITE" id="PS51192"/>
    </source>
</evidence>
<dbReference type="InterPro" id="IPR007409">
    <property type="entry name" value="Restrct_endonuc_type1_HsdR_N"/>
</dbReference>
<dbReference type="Pfam" id="PF12008">
    <property type="entry name" value="EcoR124_C"/>
    <property type="match status" value="1"/>
</dbReference>
<comment type="subunit">
    <text evidence="3 11">The type I restriction/modification system is composed of three polypeptides R, M and S.</text>
</comment>
<dbReference type="Pfam" id="PF18766">
    <property type="entry name" value="SWI2_SNF2"/>
    <property type="match status" value="1"/>
</dbReference>
<feature type="domain" description="Helicase ATP-binding" evidence="12">
    <location>
        <begin position="285"/>
        <end position="456"/>
    </location>
</feature>
<name>A0A2N3QUZ5_9BIFI</name>
<dbReference type="InterPro" id="IPR055180">
    <property type="entry name" value="HsdR_RecA-like_helicase_dom_2"/>
</dbReference>
<evidence type="ECO:0000256" key="9">
    <source>
        <dbReference type="ARBA" id="ARBA00022840"/>
    </source>
</evidence>
<dbReference type="RefSeq" id="WP_101393634.1">
    <property type="nucleotide sequence ID" value="NZ_PCHB01000011.1"/>
</dbReference>
<dbReference type="InterPro" id="IPR027417">
    <property type="entry name" value="P-loop_NTPase"/>
</dbReference>
<dbReference type="PANTHER" id="PTHR30195">
    <property type="entry name" value="TYPE I SITE-SPECIFIC DEOXYRIBONUCLEASE PROTEIN SUBUNIT M AND R"/>
    <property type="match status" value="1"/>
</dbReference>
<evidence type="ECO:0000256" key="6">
    <source>
        <dbReference type="ARBA" id="ARBA00022747"/>
    </source>
</evidence>
<dbReference type="Pfam" id="PF04313">
    <property type="entry name" value="HSDR_N"/>
    <property type="match status" value="1"/>
</dbReference>